<evidence type="ECO:0000313" key="3">
    <source>
        <dbReference type="Proteomes" id="UP000823388"/>
    </source>
</evidence>
<dbReference type="EMBL" id="CM029054">
    <property type="protein sequence ID" value="KAG2533788.1"/>
    <property type="molecule type" value="Genomic_DNA"/>
</dbReference>
<comment type="caution">
    <text evidence="2">The sequence shown here is derived from an EMBL/GenBank/DDBJ whole genome shotgun (WGS) entry which is preliminary data.</text>
</comment>
<proteinExistence type="predicted"/>
<accession>A0A8T0MBH1</accession>
<reference evidence="2" key="1">
    <citation type="submission" date="2020-05" db="EMBL/GenBank/DDBJ databases">
        <title>WGS assembly of Panicum virgatum.</title>
        <authorList>
            <person name="Lovell J.T."/>
            <person name="Jenkins J."/>
            <person name="Shu S."/>
            <person name="Juenger T.E."/>
            <person name="Schmutz J."/>
        </authorList>
    </citation>
    <scope>NUCLEOTIDE SEQUENCE</scope>
    <source>
        <strain evidence="2">AP13</strain>
    </source>
</reference>
<sequence length="143" mass="16501">MSLGSFSRLLTRSFYPRKINRAKVEFSPGIVSQAASMFLIWKRRGVGAVVAAALTGGVGILIFKKRPDDDDGDVTMEDMKDVDNKPRQEDIKKDMGKHQTDVDMEAKFHKWMERMGREYPNQEEKAYRFELLQGKDEANRDFH</sequence>
<protein>
    <recommendedName>
        <fullName evidence="4">Cathepsin propeptide inhibitor domain-containing protein</fullName>
    </recommendedName>
</protein>
<name>A0A8T0MBH1_PANVG</name>
<evidence type="ECO:0000313" key="2">
    <source>
        <dbReference type="EMBL" id="KAG2533788.1"/>
    </source>
</evidence>
<evidence type="ECO:0000256" key="1">
    <source>
        <dbReference type="SAM" id="MobiDB-lite"/>
    </source>
</evidence>
<feature type="compositionally biased region" description="Basic and acidic residues" evidence="1">
    <location>
        <begin position="77"/>
        <end position="100"/>
    </location>
</feature>
<dbReference type="Proteomes" id="UP000823388">
    <property type="component" value="Chromosome 9N"/>
</dbReference>
<dbReference type="AlphaFoldDB" id="A0A8T0MBH1"/>
<feature type="region of interest" description="Disordered" evidence="1">
    <location>
        <begin position="69"/>
        <end position="100"/>
    </location>
</feature>
<keyword evidence="3" id="KW-1185">Reference proteome</keyword>
<evidence type="ECO:0008006" key="4">
    <source>
        <dbReference type="Google" id="ProtNLM"/>
    </source>
</evidence>
<organism evidence="2 3">
    <name type="scientific">Panicum virgatum</name>
    <name type="common">Blackwell switchgrass</name>
    <dbReference type="NCBI Taxonomy" id="38727"/>
    <lineage>
        <taxon>Eukaryota</taxon>
        <taxon>Viridiplantae</taxon>
        <taxon>Streptophyta</taxon>
        <taxon>Embryophyta</taxon>
        <taxon>Tracheophyta</taxon>
        <taxon>Spermatophyta</taxon>
        <taxon>Magnoliopsida</taxon>
        <taxon>Liliopsida</taxon>
        <taxon>Poales</taxon>
        <taxon>Poaceae</taxon>
        <taxon>PACMAD clade</taxon>
        <taxon>Panicoideae</taxon>
        <taxon>Panicodae</taxon>
        <taxon>Paniceae</taxon>
        <taxon>Panicinae</taxon>
        <taxon>Panicum</taxon>
        <taxon>Panicum sect. Hiantes</taxon>
    </lineage>
</organism>
<gene>
    <name evidence="2" type="ORF">PVAP13_9NG013000</name>
</gene>